<dbReference type="STRING" id="1391654.AKJ09_07088"/>
<dbReference type="KEGG" id="llu:AKJ09_07088"/>
<dbReference type="Proteomes" id="UP000064967">
    <property type="component" value="Chromosome"/>
</dbReference>
<protein>
    <recommendedName>
        <fullName evidence="3">Type IV fimbrial biogenesis protein PilY1</fullName>
    </recommendedName>
</protein>
<name>A0A0K1Q4U5_9BACT</name>
<evidence type="ECO:0000313" key="2">
    <source>
        <dbReference type="Proteomes" id="UP000064967"/>
    </source>
</evidence>
<dbReference type="AlphaFoldDB" id="A0A0K1Q4U5"/>
<organism evidence="1 2">
    <name type="scientific">Labilithrix luteola</name>
    <dbReference type="NCBI Taxonomy" id="1391654"/>
    <lineage>
        <taxon>Bacteria</taxon>
        <taxon>Pseudomonadati</taxon>
        <taxon>Myxococcota</taxon>
        <taxon>Polyangia</taxon>
        <taxon>Polyangiales</taxon>
        <taxon>Labilitrichaceae</taxon>
        <taxon>Labilithrix</taxon>
    </lineage>
</organism>
<sequence length="339" mass="36321">MDVETSDADAAPRTCTDDGFCHTVLPERLSLQGVWGDGTGVVWAVSEEGKVVRWDGKAWTVHTTIDGAIHAIWGSGPTDLWIGGDSGLLHGEGPSSSQITFTQIPSDSRIPITSIHGFGPNDVWAVGGNSDGVVEESRVIHYTGPTADPAEAWKLDPVSSQAVVLSRVWGPSKDDLWLGGTTMLSDPQGGVVLHGTPDGAGGLTFEPVMVSEGRSSFLNITGGQVLSRPFVVGNDWLDLGMVWGGPTADEPSVRWDYEVLQWGLNALWGRSDSDIWIAGISGRVRHWDGTAWTLARVTLDKFPFTNDLNAIWGMASGEMWIVGANTALRRVPSLVQGDH</sequence>
<evidence type="ECO:0000313" key="1">
    <source>
        <dbReference type="EMBL" id="AKV00425.1"/>
    </source>
</evidence>
<accession>A0A0K1Q4U5</accession>
<evidence type="ECO:0008006" key="3">
    <source>
        <dbReference type="Google" id="ProtNLM"/>
    </source>
</evidence>
<dbReference type="EMBL" id="CP012333">
    <property type="protein sequence ID" value="AKV00425.1"/>
    <property type="molecule type" value="Genomic_DNA"/>
</dbReference>
<reference evidence="1 2" key="1">
    <citation type="submission" date="2015-08" db="EMBL/GenBank/DDBJ databases">
        <authorList>
            <person name="Babu N.S."/>
            <person name="Beckwith C.J."/>
            <person name="Beseler K.G."/>
            <person name="Brison A."/>
            <person name="Carone J.V."/>
            <person name="Caskin T.P."/>
            <person name="Diamond M."/>
            <person name="Durham M.E."/>
            <person name="Foxe J.M."/>
            <person name="Go M."/>
            <person name="Henderson B.A."/>
            <person name="Jones I.B."/>
            <person name="McGettigan J.A."/>
            <person name="Micheletti S.J."/>
            <person name="Nasrallah M.E."/>
            <person name="Ortiz D."/>
            <person name="Piller C.R."/>
            <person name="Privatt S.R."/>
            <person name="Schneider S.L."/>
            <person name="Sharp S."/>
            <person name="Smith T.C."/>
            <person name="Stanton J.D."/>
            <person name="Ullery H.E."/>
            <person name="Wilson R.J."/>
            <person name="Serrano M.G."/>
            <person name="Buck G."/>
            <person name="Lee V."/>
            <person name="Wang Y."/>
            <person name="Carvalho R."/>
            <person name="Voegtly L."/>
            <person name="Shi R."/>
            <person name="Duckworth R."/>
            <person name="Johnson A."/>
            <person name="Loviza R."/>
            <person name="Walstead R."/>
            <person name="Shah Z."/>
            <person name="Kiflezghi M."/>
            <person name="Wade K."/>
            <person name="Ball S.L."/>
            <person name="Bradley K.W."/>
            <person name="Asai D.J."/>
            <person name="Bowman C.A."/>
            <person name="Russell D.A."/>
            <person name="Pope W.H."/>
            <person name="Jacobs-Sera D."/>
            <person name="Hendrix R.W."/>
            <person name="Hatfull G.F."/>
        </authorList>
    </citation>
    <scope>NUCLEOTIDE SEQUENCE [LARGE SCALE GENOMIC DNA]</scope>
    <source>
        <strain evidence="1 2">DSM 27648</strain>
    </source>
</reference>
<proteinExistence type="predicted"/>
<gene>
    <name evidence="1" type="ORF">AKJ09_07088</name>
</gene>
<keyword evidence="2" id="KW-1185">Reference proteome</keyword>